<dbReference type="PRINTS" id="PR00080">
    <property type="entry name" value="SDRFAMILY"/>
</dbReference>
<keyword evidence="4" id="KW-0812">Transmembrane</keyword>
<evidence type="ECO:0000256" key="2">
    <source>
        <dbReference type="ARBA" id="ARBA00023002"/>
    </source>
</evidence>
<dbReference type="GO" id="GO:0016491">
    <property type="term" value="F:oxidoreductase activity"/>
    <property type="evidence" value="ECO:0007669"/>
    <property type="project" value="UniProtKB-KW"/>
</dbReference>
<evidence type="ECO:0000313" key="5">
    <source>
        <dbReference type="EMBL" id="NBI29287.1"/>
    </source>
</evidence>
<keyword evidence="6" id="KW-1185">Reference proteome</keyword>
<sequence>MNDNMKLRTAIVTGASGGIGSATVIDLAKEEFQVIAAIRDLEKGNKLKKELEVLNLSHLVKFEQLDVTDELSIQSFKEKLHSYESIDVLINNAGRYVAGFAEEVPMSRYRDQFETNVFGLIAVTQAVIPFMRKQKGGKIINISSIAGVMAFPSMAAYVTSKYAVEGFSESLRLELKPFDIDVILVEPGPYDTGIVNNMLDMDTGEDSPYLTVKKKQIENFSNMSLGNPEEVAQKISSIIKLNDPSLRYPIGKGIQQQINAKRDTPWLNWEKKLLGNTD</sequence>
<evidence type="ECO:0000313" key="6">
    <source>
        <dbReference type="Proteomes" id="UP000448943"/>
    </source>
</evidence>
<dbReference type="InterPro" id="IPR002347">
    <property type="entry name" value="SDR_fam"/>
</dbReference>
<feature type="transmembrane region" description="Helical" evidence="4">
    <location>
        <begin position="139"/>
        <end position="158"/>
    </location>
</feature>
<evidence type="ECO:0000256" key="4">
    <source>
        <dbReference type="SAM" id="Phobius"/>
    </source>
</evidence>
<dbReference type="PANTHER" id="PTHR43976:SF16">
    <property type="entry name" value="SHORT-CHAIN DEHYDROGENASE_REDUCTASE FAMILY PROTEIN"/>
    <property type="match status" value="1"/>
</dbReference>
<keyword evidence="2" id="KW-0560">Oxidoreductase</keyword>
<accession>A0A6N9Q3A6</accession>
<comment type="caution">
    <text evidence="5">The sequence shown here is derived from an EMBL/GenBank/DDBJ whole genome shotgun (WGS) entry which is preliminary data.</text>
</comment>
<dbReference type="InterPro" id="IPR020904">
    <property type="entry name" value="Sc_DH/Rdtase_CS"/>
</dbReference>
<dbReference type="InterPro" id="IPR051911">
    <property type="entry name" value="SDR_oxidoreductase"/>
</dbReference>
<reference evidence="5 6" key="1">
    <citation type="submission" date="2019-01" db="EMBL/GenBank/DDBJ databases">
        <title>Chengkuizengella sp. nov., isolated from deep-sea sediment of East Pacific Ocean.</title>
        <authorList>
            <person name="Yang J."/>
            <person name="Lai Q."/>
            <person name="Shao Z."/>
        </authorList>
    </citation>
    <scope>NUCLEOTIDE SEQUENCE [LARGE SCALE GENOMIC DNA]</scope>
    <source>
        <strain evidence="5 6">YPA3-1-1</strain>
    </source>
</reference>
<dbReference type="PANTHER" id="PTHR43976">
    <property type="entry name" value="SHORT CHAIN DEHYDROGENASE"/>
    <property type="match status" value="1"/>
</dbReference>
<dbReference type="Proteomes" id="UP000448943">
    <property type="component" value="Unassembled WGS sequence"/>
</dbReference>
<name>A0A6N9Q3A6_9BACL</name>
<dbReference type="Gene3D" id="3.40.50.720">
    <property type="entry name" value="NAD(P)-binding Rossmann-like Domain"/>
    <property type="match status" value="1"/>
</dbReference>
<dbReference type="EMBL" id="SIJB01000023">
    <property type="protein sequence ID" value="NBI29287.1"/>
    <property type="molecule type" value="Genomic_DNA"/>
</dbReference>
<dbReference type="SUPFAM" id="SSF51735">
    <property type="entry name" value="NAD(P)-binding Rossmann-fold domains"/>
    <property type="match status" value="1"/>
</dbReference>
<dbReference type="InterPro" id="IPR036291">
    <property type="entry name" value="NAD(P)-bd_dom_sf"/>
</dbReference>
<comment type="similarity">
    <text evidence="1 3">Belongs to the short-chain dehydrogenases/reductases (SDR) family.</text>
</comment>
<dbReference type="NCBIfam" id="NF005372">
    <property type="entry name" value="PRK06914.1"/>
    <property type="match status" value="1"/>
</dbReference>
<keyword evidence="4" id="KW-1133">Transmembrane helix</keyword>
<dbReference type="PROSITE" id="PS00061">
    <property type="entry name" value="ADH_SHORT"/>
    <property type="match status" value="1"/>
</dbReference>
<evidence type="ECO:0000256" key="1">
    <source>
        <dbReference type="ARBA" id="ARBA00006484"/>
    </source>
</evidence>
<protein>
    <submittedName>
        <fullName evidence="5">SDR family oxidoreductase</fullName>
    </submittedName>
</protein>
<gene>
    <name evidence="5" type="ORF">ERL59_09980</name>
</gene>
<organism evidence="5 6">
    <name type="scientific">Chengkuizengella marina</name>
    <dbReference type="NCBI Taxonomy" id="2507566"/>
    <lineage>
        <taxon>Bacteria</taxon>
        <taxon>Bacillati</taxon>
        <taxon>Bacillota</taxon>
        <taxon>Bacilli</taxon>
        <taxon>Bacillales</taxon>
        <taxon>Paenibacillaceae</taxon>
        <taxon>Chengkuizengella</taxon>
    </lineage>
</organism>
<dbReference type="Pfam" id="PF00106">
    <property type="entry name" value="adh_short"/>
    <property type="match status" value="1"/>
</dbReference>
<dbReference type="PRINTS" id="PR00081">
    <property type="entry name" value="GDHRDH"/>
</dbReference>
<dbReference type="OrthoDB" id="9775296at2"/>
<proteinExistence type="inferred from homology"/>
<dbReference type="CDD" id="cd05374">
    <property type="entry name" value="17beta-HSD-like_SDR_c"/>
    <property type="match status" value="1"/>
</dbReference>
<keyword evidence="4" id="KW-0472">Membrane</keyword>
<evidence type="ECO:0000256" key="3">
    <source>
        <dbReference type="RuleBase" id="RU000363"/>
    </source>
</evidence>
<dbReference type="AlphaFoldDB" id="A0A6N9Q3A6"/>